<accession>A7IPW9</accession>
<evidence type="ECO:0000313" key="2">
    <source>
        <dbReference type="EMBL" id="ABS70065.1"/>
    </source>
</evidence>
<keyword evidence="3" id="KW-1185">Reference proteome</keyword>
<gene>
    <name evidence="2" type="ordered locus">Xaut_4854</name>
</gene>
<dbReference type="eggNOG" id="ENOG502ZWVN">
    <property type="taxonomic scope" value="Bacteria"/>
</dbReference>
<protein>
    <submittedName>
        <fullName evidence="2">Uncharacterized protein</fullName>
    </submittedName>
</protein>
<reference evidence="2 3" key="1">
    <citation type="submission" date="2007-07" db="EMBL/GenBank/DDBJ databases">
        <title>Complete sequence of plasmid pXAUT01 of Xanthobacter autotrophicus Py2.</title>
        <authorList>
            <consortium name="US DOE Joint Genome Institute"/>
            <person name="Copeland A."/>
            <person name="Lucas S."/>
            <person name="Lapidus A."/>
            <person name="Barry K."/>
            <person name="Glavina del Rio T."/>
            <person name="Hammon N."/>
            <person name="Israni S."/>
            <person name="Dalin E."/>
            <person name="Tice H."/>
            <person name="Pitluck S."/>
            <person name="Sims D."/>
            <person name="Brettin T."/>
            <person name="Bruce D."/>
            <person name="Detter J.C."/>
            <person name="Han C."/>
            <person name="Tapia R."/>
            <person name="Brainard J."/>
            <person name="Schmutz J."/>
            <person name="Larimer F."/>
            <person name="Land M."/>
            <person name="Hauser L."/>
            <person name="Kyrpides N."/>
            <person name="Kim E."/>
            <person name="Ensigns S.A."/>
            <person name="Richardson P."/>
        </authorList>
    </citation>
    <scope>NUCLEOTIDE SEQUENCE [LARGE SCALE GENOMIC DNA]</scope>
    <source>
        <strain evidence="3">ATCC BAA-1158 / Py2</strain>
        <plasmid evidence="3">Plasmid pXAUT01</plasmid>
    </source>
</reference>
<proteinExistence type="predicted"/>
<sequence>MSLVVFPRPDPARFAPLSSADLMLACLAGQKSGLSEKMLARRLAPFLDADQSADAQSALITQGLASAEKTITLTPSGHAAARALLGADAGARRGMDGLVRQLLPACLGLDPQAGDVRLSHPEVCMGAIVAVGFGLPKELIGAPSAVRSELVWRTLMAGIGEFVGKGPFPQIEKPGVTERVILAGLAGAPAKSLPEAMGALACAAVGLKAGNLDAVRRAVVVRSLRNARPAAMPDETASRAVDAAPSHSAPDKAMHPSSPLGAGAGATEFAARVLEVAAKLTTPPFLGHVSIAQVYDAYGWEFPDAGALQSFKERLVAAASANRLQLARLDMPEHMDAILRMRSETAWGRDRAHFVVTAGG</sequence>
<name>A7IPW9_XANP2</name>
<keyword evidence="2" id="KW-0614">Plasmid</keyword>
<geneLocation type="plasmid" evidence="2 3">
    <name>pXAUT01</name>
</geneLocation>
<dbReference type="Proteomes" id="UP000002417">
    <property type="component" value="Plasmid pXAUT01"/>
</dbReference>
<dbReference type="KEGG" id="xau:Xaut_4854"/>
<evidence type="ECO:0000256" key="1">
    <source>
        <dbReference type="SAM" id="MobiDB-lite"/>
    </source>
</evidence>
<dbReference type="EMBL" id="CP000782">
    <property type="protein sequence ID" value="ABS70065.1"/>
    <property type="molecule type" value="Genomic_DNA"/>
</dbReference>
<evidence type="ECO:0000313" key="3">
    <source>
        <dbReference type="Proteomes" id="UP000002417"/>
    </source>
</evidence>
<organism evidence="2 3">
    <name type="scientific">Xanthobacter autotrophicus (strain ATCC BAA-1158 / Py2)</name>
    <dbReference type="NCBI Taxonomy" id="78245"/>
    <lineage>
        <taxon>Bacteria</taxon>
        <taxon>Pseudomonadati</taxon>
        <taxon>Pseudomonadota</taxon>
        <taxon>Alphaproteobacteria</taxon>
        <taxon>Hyphomicrobiales</taxon>
        <taxon>Xanthobacteraceae</taxon>
        <taxon>Xanthobacter</taxon>
    </lineage>
</organism>
<feature type="region of interest" description="Disordered" evidence="1">
    <location>
        <begin position="231"/>
        <end position="258"/>
    </location>
</feature>
<dbReference type="AlphaFoldDB" id="A7IPW9"/>
<dbReference type="HOGENOM" id="CLU_769350_0_0_5"/>